<evidence type="ECO:0000256" key="6">
    <source>
        <dbReference type="SAM" id="MobiDB-lite"/>
    </source>
</evidence>
<dbReference type="PANTHER" id="PTHR12303:SF6">
    <property type="entry name" value="CARNOSINE N-METHYLTRANSFERASE"/>
    <property type="match status" value="1"/>
</dbReference>
<evidence type="ECO:0000256" key="3">
    <source>
        <dbReference type="ARBA" id="ARBA00022603"/>
    </source>
</evidence>
<comment type="similarity">
    <text evidence="1">Belongs to the carnosine N-methyltransferase family.</text>
</comment>
<dbReference type="GO" id="GO:0032259">
    <property type="term" value="P:methylation"/>
    <property type="evidence" value="ECO:0007669"/>
    <property type="project" value="UniProtKB-KW"/>
</dbReference>
<dbReference type="InterPro" id="IPR029063">
    <property type="entry name" value="SAM-dependent_MTases_sf"/>
</dbReference>
<dbReference type="OMA" id="KQFAREW"/>
<evidence type="ECO:0000256" key="1">
    <source>
        <dbReference type="ARBA" id="ARBA00010086"/>
    </source>
</evidence>
<keyword evidence="4" id="KW-0808">Transferase</keyword>
<dbReference type="InParanoid" id="A0A0D2WS10"/>
<feature type="compositionally biased region" description="Gly residues" evidence="6">
    <location>
        <begin position="70"/>
        <end position="83"/>
    </location>
</feature>
<dbReference type="EMBL" id="KE346366">
    <property type="protein sequence ID" value="KJE94113.1"/>
    <property type="molecule type" value="Genomic_DNA"/>
</dbReference>
<dbReference type="eggNOG" id="KOG2798">
    <property type="taxonomic scope" value="Eukaryota"/>
</dbReference>
<feature type="compositionally biased region" description="Low complexity" evidence="6">
    <location>
        <begin position="18"/>
        <end position="32"/>
    </location>
</feature>
<dbReference type="GO" id="GO:0030735">
    <property type="term" value="F:carnosine N-methyltransferase activity"/>
    <property type="evidence" value="ECO:0007669"/>
    <property type="project" value="UniProtKB-EC"/>
</dbReference>
<feature type="compositionally biased region" description="Basic residues" evidence="6">
    <location>
        <begin position="125"/>
        <end position="143"/>
    </location>
</feature>
<dbReference type="Pfam" id="PF07942">
    <property type="entry name" value="CARME"/>
    <property type="match status" value="1"/>
</dbReference>
<proteinExistence type="inferred from homology"/>
<dbReference type="AlphaFoldDB" id="A0A0D2WS10"/>
<dbReference type="Proteomes" id="UP000008743">
    <property type="component" value="Unassembled WGS sequence"/>
</dbReference>
<evidence type="ECO:0000313" key="8">
    <source>
        <dbReference type="Proteomes" id="UP000008743"/>
    </source>
</evidence>
<dbReference type="RefSeq" id="XP_004347553.1">
    <property type="nucleotide sequence ID" value="XM_004347503.2"/>
</dbReference>
<accession>A0A0D2WS10</accession>
<feature type="compositionally biased region" description="Low complexity" evidence="6">
    <location>
        <begin position="111"/>
        <end position="124"/>
    </location>
</feature>
<keyword evidence="8" id="KW-1185">Reference proteome</keyword>
<dbReference type="FunCoup" id="A0A0D2WS10">
    <property type="interactions" value="178"/>
</dbReference>
<dbReference type="OrthoDB" id="978at2759"/>
<dbReference type="STRING" id="595528.A0A0D2WS10"/>
<feature type="compositionally biased region" description="Basic residues" evidence="6">
    <location>
        <begin position="33"/>
        <end position="50"/>
    </location>
</feature>
<evidence type="ECO:0000256" key="4">
    <source>
        <dbReference type="ARBA" id="ARBA00022679"/>
    </source>
</evidence>
<name>A0A0D2WS10_CAPO3</name>
<dbReference type="PhylomeDB" id="A0A0D2WS10"/>
<feature type="region of interest" description="Disordered" evidence="6">
    <location>
        <begin position="1"/>
        <end position="151"/>
    </location>
</feature>
<evidence type="ECO:0000256" key="5">
    <source>
        <dbReference type="ARBA" id="ARBA00022691"/>
    </source>
</evidence>
<dbReference type="PANTHER" id="PTHR12303">
    <property type="entry name" value="CARNOSINE N-METHYLTRANSFERASE"/>
    <property type="match status" value="1"/>
</dbReference>
<keyword evidence="3" id="KW-0489">Methyltransferase</keyword>
<dbReference type="InterPro" id="IPR012901">
    <property type="entry name" value="CARME"/>
</dbReference>
<evidence type="ECO:0000313" key="7">
    <source>
        <dbReference type="EMBL" id="KJE94113.1"/>
    </source>
</evidence>
<feature type="compositionally biased region" description="Polar residues" evidence="6">
    <location>
        <begin position="1"/>
        <end position="13"/>
    </location>
</feature>
<organism evidence="7 8">
    <name type="scientific">Capsaspora owczarzaki (strain ATCC 30864)</name>
    <dbReference type="NCBI Taxonomy" id="595528"/>
    <lineage>
        <taxon>Eukaryota</taxon>
        <taxon>Filasterea</taxon>
        <taxon>Capsaspora</taxon>
    </lineage>
</organism>
<protein>
    <recommendedName>
        <fullName evidence="2">carnosine N-methyltransferase</fullName>
        <ecNumber evidence="2">2.1.1.22</ecNumber>
    </recommendedName>
</protein>
<evidence type="ECO:0000256" key="2">
    <source>
        <dbReference type="ARBA" id="ARBA00012003"/>
    </source>
</evidence>
<gene>
    <name evidence="7" type="ORF">CAOG_004802</name>
</gene>
<keyword evidence="5" id="KW-0949">S-adenosyl-L-methionine</keyword>
<dbReference type="EC" id="2.1.1.22" evidence="2"/>
<sequence>MDPTTLPGQANPTEQRRSGQQGTQGGQQQQSRARGRGRGGHGHGHQHANHHANPSGHHQHAGPPAVAAAAGGGASPATRGGGQQHSHAHDAGQRHAHHHGAPSPRHDHAHGTATGHNHGTAGNNHHNHNNHNSHSHSHGHGHGHSHDQHPNHQNAAAVAAGNAPAPANDEPESEEAAFRRVVNAFRAYAENAQRRIATAEQHMIVGTRPEQRRHLPMNMLRTVFQQLRTAVSTNAAFINEMLSHDSLFDLQDHADERVTQIAAVNQQLHGAGLGGLSPPTEFELDKVRSTLKQFAREWSSHGQAERDASFNPILDVLKSEFPNPQGFTVLVPGTGLGRLTWEVARAGFRAQGNEFSYYMLLASNFILNQVQTPLELCPFITQFSNNFTRSLQLRQITVPDVDLRSLPDTCELSMSAGDFSAIYTEPDSWDAVVTCFFVDTAKNILDYVETIMNVLQPGGIWINLGPLLYHFSDTPGETSVELSFEELRHVILSYGFSIEQERYPISTPYIDSTEAMMHTQYESVFFVARKPLQPAAPIR</sequence>
<dbReference type="Gene3D" id="3.40.50.150">
    <property type="entry name" value="Vaccinia Virus protein VP39"/>
    <property type="match status" value="1"/>
</dbReference>
<reference evidence="8" key="1">
    <citation type="submission" date="2011-02" db="EMBL/GenBank/DDBJ databases">
        <title>The Genome Sequence of Capsaspora owczarzaki ATCC 30864.</title>
        <authorList>
            <person name="Russ C."/>
            <person name="Cuomo C."/>
            <person name="Burger G."/>
            <person name="Gray M.W."/>
            <person name="Holland P.W.H."/>
            <person name="King N."/>
            <person name="Lang F.B.F."/>
            <person name="Roger A.J."/>
            <person name="Ruiz-Trillo I."/>
            <person name="Young S.K."/>
            <person name="Zeng Q."/>
            <person name="Gargeya S."/>
            <person name="Alvarado L."/>
            <person name="Berlin A."/>
            <person name="Chapman S.B."/>
            <person name="Chen Z."/>
            <person name="Freedman E."/>
            <person name="Gellesch M."/>
            <person name="Goldberg J."/>
            <person name="Griggs A."/>
            <person name="Gujja S."/>
            <person name="Heilman E."/>
            <person name="Heiman D."/>
            <person name="Howarth C."/>
            <person name="Mehta T."/>
            <person name="Neiman D."/>
            <person name="Pearson M."/>
            <person name="Roberts A."/>
            <person name="Saif S."/>
            <person name="Shea T."/>
            <person name="Shenoy N."/>
            <person name="Sisk P."/>
            <person name="Stolte C."/>
            <person name="Sykes S."/>
            <person name="White J."/>
            <person name="Yandava C."/>
            <person name="Haas B."/>
            <person name="Nusbaum C."/>
            <person name="Birren B."/>
        </authorList>
    </citation>
    <scope>NUCLEOTIDE SEQUENCE</scope>
    <source>
        <strain evidence="8">ATCC 30864</strain>
    </source>
</reference>
<dbReference type="SUPFAM" id="SSF53335">
    <property type="entry name" value="S-adenosyl-L-methionine-dependent methyltransferases"/>
    <property type="match status" value="1"/>
</dbReference>
<dbReference type="SMART" id="SM01296">
    <property type="entry name" value="N2227"/>
    <property type="match status" value="1"/>
</dbReference>